<dbReference type="PANTHER" id="PTHR44259">
    <property type="entry name" value="OS07G0183000 PROTEIN-RELATED"/>
    <property type="match status" value="1"/>
</dbReference>
<organism evidence="3 4">
    <name type="scientific">Theobroma cacao</name>
    <name type="common">Cacao</name>
    <name type="synonym">Cocoa</name>
    <dbReference type="NCBI Taxonomy" id="3641"/>
    <lineage>
        <taxon>Eukaryota</taxon>
        <taxon>Viridiplantae</taxon>
        <taxon>Streptophyta</taxon>
        <taxon>Embryophyta</taxon>
        <taxon>Tracheophyta</taxon>
        <taxon>Spermatophyta</taxon>
        <taxon>Magnoliopsida</taxon>
        <taxon>eudicotyledons</taxon>
        <taxon>Gunneridae</taxon>
        <taxon>Pentapetalae</taxon>
        <taxon>rosids</taxon>
        <taxon>malvids</taxon>
        <taxon>Malvales</taxon>
        <taxon>Malvaceae</taxon>
        <taxon>Byttnerioideae</taxon>
        <taxon>Theobroma</taxon>
    </lineage>
</organism>
<dbReference type="Gene3D" id="1.20.1280.50">
    <property type="match status" value="1"/>
</dbReference>
<sequence length="356" mass="40048">MTSPSSWSDLPVEILLLIFDFAKDPIDILRCGAVCKSWLPTALQVYRRFFPLCFIQPEKDIDDNLVFFNILNKETRKIHLPEAMGKCICCSCNGWLLIVDDFSFPCGMHLLNIFSRTQILLPPSSSLPISFPDPHDKFRSIHFQCKLLLSGCPTVSDCMILLLLAHGSHDESTCAIAFCKPGDESWAWFLCKTPDWKISDAILNNGSIYASRKFPPAVISVKEDETIPVPEPILTHNIDGAFLVNSLNGHLLLVCYRREDPDGKLFDVFEFVISTEECNEVNDLDGCTLFMSPNGNHLAKTGNLETSFKGNCIYFFRHSEGDYLIYDMETRHSEIVPSRGLPGDGSSLILWVNPDV</sequence>
<dbReference type="OMA" id="DESTCAI"/>
<proteinExistence type="predicted"/>
<dbReference type="InParanoid" id="A0A061FGR4"/>
<dbReference type="PANTHER" id="PTHR44259:SF114">
    <property type="entry name" value="OS06G0707300 PROTEIN"/>
    <property type="match status" value="1"/>
</dbReference>
<gene>
    <name evidence="3" type="ORF">TCM_032262</name>
</gene>
<dbReference type="SUPFAM" id="SSF81383">
    <property type="entry name" value="F-box domain"/>
    <property type="match status" value="1"/>
</dbReference>
<dbReference type="Proteomes" id="UP000026915">
    <property type="component" value="Chromosome 7"/>
</dbReference>
<dbReference type="InterPro" id="IPR001810">
    <property type="entry name" value="F-box_dom"/>
</dbReference>
<dbReference type="Pfam" id="PF03478">
    <property type="entry name" value="Beta-prop_KIB1-4"/>
    <property type="match status" value="1"/>
</dbReference>
<feature type="domain" description="F-box" evidence="2">
    <location>
        <begin position="7"/>
        <end position="39"/>
    </location>
</feature>
<dbReference type="InterPro" id="IPR050942">
    <property type="entry name" value="F-box_BR-signaling"/>
</dbReference>
<dbReference type="CDD" id="cd09917">
    <property type="entry name" value="F-box_SF"/>
    <property type="match status" value="1"/>
</dbReference>
<reference evidence="3 4" key="1">
    <citation type="journal article" date="2013" name="Genome Biol.">
        <title>The genome sequence of the most widely cultivated cacao type and its use to identify candidate genes regulating pod color.</title>
        <authorList>
            <person name="Motamayor J.C."/>
            <person name="Mockaitis K."/>
            <person name="Schmutz J."/>
            <person name="Haiminen N."/>
            <person name="Iii D.L."/>
            <person name="Cornejo O."/>
            <person name="Findley S.D."/>
            <person name="Zheng P."/>
            <person name="Utro F."/>
            <person name="Royaert S."/>
            <person name="Saski C."/>
            <person name="Jenkins J."/>
            <person name="Podicheti R."/>
            <person name="Zhao M."/>
            <person name="Scheffler B.E."/>
            <person name="Stack J.C."/>
            <person name="Feltus F.A."/>
            <person name="Mustiga G.M."/>
            <person name="Amores F."/>
            <person name="Phillips W."/>
            <person name="Marelli J.P."/>
            <person name="May G.D."/>
            <person name="Shapiro H."/>
            <person name="Ma J."/>
            <person name="Bustamante C.D."/>
            <person name="Schnell R.J."/>
            <person name="Main D."/>
            <person name="Gilbert D."/>
            <person name="Parida L."/>
            <person name="Kuhn D.N."/>
        </authorList>
    </citation>
    <scope>NUCLEOTIDE SEQUENCE [LARGE SCALE GENOMIC DNA]</scope>
    <source>
        <strain evidence="4">cv. Matina 1-6</strain>
    </source>
</reference>
<name>A0A061FGR4_THECC</name>
<dbReference type="AlphaFoldDB" id="A0A061FGR4"/>
<protein>
    <submittedName>
        <fullName evidence="3">Uncharacterized protein isoform 1</fullName>
    </submittedName>
</protein>
<dbReference type="InterPro" id="IPR005174">
    <property type="entry name" value="KIB1-4_b-propeller"/>
</dbReference>
<dbReference type="InterPro" id="IPR036047">
    <property type="entry name" value="F-box-like_dom_sf"/>
</dbReference>
<evidence type="ECO:0000313" key="4">
    <source>
        <dbReference type="Proteomes" id="UP000026915"/>
    </source>
</evidence>
<feature type="domain" description="KIB1-4 beta-propeller" evidence="1">
    <location>
        <begin position="67"/>
        <end position="327"/>
    </location>
</feature>
<dbReference type="STRING" id="3641.A0A061FGR4"/>
<dbReference type="Pfam" id="PF12937">
    <property type="entry name" value="F-box-like"/>
    <property type="match status" value="1"/>
</dbReference>
<evidence type="ECO:0000259" key="2">
    <source>
        <dbReference type="Pfam" id="PF12937"/>
    </source>
</evidence>
<dbReference type="EMBL" id="CM001885">
    <property type="protein sequence ID" value="EOY13639.1"/>
    <property type="molecule type" value="Genomic_DNA"/>
</dbReference>
<accession>A0A061FGR4</accession>
<evidence type="ECO:0000313" key="3">
    <source>
        <dbReference type="EMBL" id="EOY13639.1"/>
    </source>
</evidence>
<keyword evidence="4" id="KW-1185">Reference proteome</keyword>
<evidence type="ECO:0000259" key="1">
    <source>
        <dbReference type="Pfam" id="PF03478"/>
    </source>
</evidence>
<dbReference type="Gramene" id="EOY13639">
    <property type="protein sequence ID" value="EOY13639"/>
    <property type="gene ID" value="TCM_032262"/>
</dbReference>